<evidence type="ECO:0000313" key="2">
    <source>
        <dbReference type="Proteomes" id="UP000255297"/>
    </source>
</evidence>
<sequence length="111" mass="12974">MRSPHMLLTSLEKNDPRFTDADFSNMSMEDDDFERLFQIIKKNKIITSLCLLETGIQEKHIPSLHEALLKNIHITDFSIQKYKDYSAKTLKLIQEMVVHVENNAPDLVMRI</sequence>
<dbReference type="AlphaFoldDB" id="A0A378LUJ7"/>
<dbReference type="EMBL" id="UGPB01000001">
    <property type="protein sequence ID" value="STY29502.1"/>
    <property type="molecule type" value="Genomic_DNA"/>
</dbReference>
<dbReference type="RefSeq" id="WP_031565431.1">
    <property type="nucleotide sequence ID" value="NZ_CAAAIS010000003.1"/>
</dbReference>
<proteinExistence type="predicted"/>
<protein>
    <submittedName>
        <fullName evidence="1">Uncharacterized protein</fullName>
    </submittedName>
</protein>
<name>A0A378LUJ7_9GAMM</name>
<dbReference type="Proteomes" id="UP000255297">
    <property type="component" value="Unassembled WGS sequence"/>
</dbReference>
<dbReference type="STRING" id="1122170.GCA_000701265_00798"/>
<dbReference type="SUPFAM" id="SSF52047">
    <property type="entry name" value="RNI-like"/>
    <property type="match status" value="1"/>
</dbReference>
<dbReference type="InterPro" id="IPR032675">
    <property type="entry name" value="LRR_dom_sf"/>
</dbReference>
<evidence type="ECO:0000313" key="1">
    <source>
        <dbReference type="EMBL" id="STY29502.1"/>
    </source>
</evidence>
<dbReference type="Gene3D" id="3.80.10.10">
    <property type="entry name" value="Ribonuclease Inhibitor"/>
    <property type="match status" value="1"/>
</dbReference>
<keyword evidence="2" id="KW-1185">Reference proteome</keyword>
<reference evidence="1 2" key="1">
    <citation type="submission" date="2018-06" db="EMBL/GenBank/DDBJ databases">
        <authorList>
            <consortium name="Pathogen Informatics"/>
            <person name="Doyle S."/>
        </authorList>
    </citation>
    <scope>NUCLEOTIDE SEQUENCE [LARGE SCALE GENOMIC DNA]</scope>
    <source>
        <strain evidence="1 2">NCTC11532</strain>
    </source>
</reference>
<organism evidence="1 2">
    <name type="scientific">Legionella wadsworthii</name>
    <dbReference type="NCBI Taxonomy" id="28088"/>
    <lineage>
        <taxon>Bacteria</taxon>
        <taxon>Pseudomonadati</taxon>
        <taxon>Pseudomonadota</taxon>
        <taxon>Gammaproteobacteria</taxon>
        <taxon>Legionellales</taxon>
        <taxon>Legionellaceae</taxon>
        <taxon>Legionella</taxon>
    </lineage>
</organism>
<gene>
    <name evidence="1" type="ORF">NCTC11532_01689</name>
</gene>
<accession>A0A378LUJ7</accession>